<organism evidence="3 4">
    <name type="scientific">Sphaeroforma arctica JP610</name>
    <dbReference type="NCBI Taxonomy" id="667725"/>
    <lineage>
        <taxon>Eukaryota</taxon>
        <taxon>Ichthyosporea</taxon>
        <taxon>Ichthyophonida</taxon>
        <taxon>Sphaeroforma</taxon>
    </lineage>
</organism>
<keyword evidence="4" id="KW-1185">Reference proteome</keyword>
<evidence type="ECO:0000256" key="2">
    <source>
        <dbReference type="SAM" id="SignalP"/>
    </source>
</evidence>
<feature type="signal peptide" evidence="2">
    <location>
        <begin position="1"/>
        <end position="18"/>
    </location>
</feature>
<sequence length="355" mass="40671">MIPKLVSILAIFAAVALGDEISAHLTEAEKLEKLAADERLSVPPTSLTGRARLNYGKDYETCYFKGNWYNEGDRRGFESGYCKCKSNGKWVCQFEPDGCEYDGEVYDDGDTVRCEGRDCKEFSTCTCKDGELEYCKKPEQLKCHYDDRKYSHGDWIVCSGRDCKDWSKCKCNDGELEQCKEPIMLTCYYEKYEYESGKTVYCEGHDCKYWSHCHCDDGDLVQCKEPVKPKPQKCHYNHRSYSNGDMVRCDGYDCKEWSECRCAHGKLVDCEKEWKPKPQPKPQPPKPQPKPQPPKPQPPKPQPPIDPTGNYYVCGDLENTKCHGRGFKHNTPCCRYSTKCPGYSVIKCNTSECCL</sequence>
<dbReference type="RefSeq" id="XP_014159432.1">
    <property type="nucleotide sequence ID" value="XM_014303957.1"/>
</dbReference>
<dbReference type="Proteomes" id="UP000054560">
    <property type="component" value="Unassembled WGS sequence"/>
</dbReference>
<evidence type="ECO:0000313" key="4">
    <source>
        <dbReference type="Proteomes" id="UP000054560"/>
    </source>
</evidence>
<dbReference type="OrthoDB" id="6132182at2759"/>
<protein>
    <submittedName>
        <fullName evidence="3">Uncharacterized protein</fullName>
    </submittedName>
</protein>
<keyword evidence="2" id="KW-0732">Signal</keyword>
<gene>
    <name evidence="3" type="ORF">SARC_02291</name>
</gene>
<dbReference type="EMBL" id="KQ241697">
    <property type="protein sequence ID" value="KNC85530.1"/>
    <property type="molecule type" value="Genomic_DNA"/>
</dbReference>
<dbReference type="AlphaFoldDB" id="A0A0L0G956"/>
<proteinExistence type="predicted"/>
<evidence type="ECO:0000256" key="1">
    <source>
        <dbReference type="SAM" id="MobiDB-lite"/>
    </source>
</evidence>
<accession>A0A0L0G956</accession>
<dbReference type="GeneID" id="25902795"/>
<name>A0A0L0G956_9EUKA</name>
<evidence type="ECO:0000313" key="3">
    <source>
        <dbReference type="EMBL" id="KNC85530.1"/>
    </source>
</evidence>
<reference evidence="3 4" key="1">
    <citation type="submission" date="2011-02" db="EMBL/GenBank/DDBJ databases">
        <title>The Genome Sequence of Sphaeroforma arctica JP610.</title>
        <authorList>
            <consortium name="The Broad Institute Genome Sequencing Platform"/>
            <person name="Russ C."/>
            <person name="Cuomo C."/>
            <person name="Young S.K."/>
            <person name="Zeng Q."/>
            <person name="Gargeya S."/>
            <person name="Alvarado L."/>
            <person name="Berlin A."/>
            <person name="Chapman S.B."/>
            <person name="Chen Z."/>
            <person name="Freedman E."/>
            <person name="Gellesch M."/>
            <person name="Goldberg J."/>
            <person name="Griggs A."/>
            <person name="Gujja S."/>
            <person name="Heilman E."/>
            <person name="Heiman D."/>
            <person name="Howarth C."/>
            <person name="Mehta T."/>
            <person name="Neiman D."/>
            <person name="Pearson M."/>
            <person name="Roberts A."/>
            <person name="Saif S."/>
            <person name="Shea T."/>
            <person name="Shenoy N."/>
            <person name="Sisk P."/>
            <person name="Stolte C."/>
            <person name="Sykes S."/>
            <person name="White J."/>
            <person name="Yandava C."/>
            <person name="Burger G."/>
            <person name="Gray M.W."/>
            <person name="Holland P.W.H."/>
            <person name="King N."/>
            <person name="Lang F.B.F."/>
            <person name="Roger A.J."/>
            <person name="Ruiz-Trillo I."/>
            <person name="Haas B."/>
            <person name="Nusbaum C."/>
            <person name="Birren B."/>
        </authorList>
    </citation>
    <scope>NUCLEOTIDE SEQUENCE [LARGE SCALE GENOMIC DNA]</scope>
    <source>
        <strain evidence="3 4">JP610</strain>
    </source>
</reference>
<feature type="compositionally biased region" description="Pro residues" evidence="1">
    <location>
        <begin position="277"/>
        <end position="302"/>
    </location>
</feature>
<feature type="region of interest" description="Disordered" evidence="1">
    <location>
        <begin position="273"/>
        <end position="302"/>
    </location>
</feature>
<feature type="chain" id="PRO_5005538757" evidence="2">
    <location>
        <begin position="19"/>
        <end position="355"/>
    </location>
</feature>